<evidence type="ECO:0000313" key="2">
    <source>
        <dbReference type="Proteomes" id="UP000654482"/>
    </source>
</evidence>
<keyword evidence="2" id="KW-1185">Reference proteome</keyword>
<name>A0A8J7AXA1_9CYAN</name>
<organism evidence="1 2">
    <name type="scientific">Lusitaniella coriacea LEGE 07157</name>
    <dbReference type="NCBI Taxonomy" id="945747"/>
    <lineage>
        <taxon>Bacteria</taxon>
        <taxon>Bacillati</taxon>
        <taxon>Cyanobacteriota</taxon>
        <taxon>Cyanophyceae</taxon>
        <taxon>Spirulinales</taxon>
        <taxon>Lusitaniellaceae</taxon>
        <taxon>Lusitaniella</taxon>
    </lineage>
</organism>
<dbReference type="Proteomes" id="UP000654482">
    <property type="component" value="Unassembled WGS sequence"/>
</dbReference>
<dbReference type="PANTHER" id="PTHR36529:SF1">
    <property type="entry name" value="GLYCOSYLTRANSFERASE"/>
    <property type="match status" value="1"/>
</dbReference>
<dbReference type="AlphaFoldDB" id="A0A8J7AXA1"/>
<dbReference type="InterPro" id="IPR018641">
    <property type="entry name" value="Trfase_1_rSAM/seldom-assoc"/>
</dbReference>
<dbReference type="SUPFAM" id="SSF53448">
    <property type="entry name" value="Nucleotide-diphospho-sugar transferases"/>
    <property type="match status" value="1"/>
</dbReference>
<dbReference type="PANTHER" id="PTHR36529">
    <property type="entry name" value="SLL1095 PROTEIN"/>
    <property type="match status" value="1"/>
</dbReference>
<dbReference type="RefSeq" id="WP_194028338.1">
    <property type="nucleotide sequence ID" value="NZ_JADEWZ010000005.1"/>
</dbReference>
<gene>
    <name evidence="1" type="ORF">IQ249_05015</name>
</gene>
<protein>
    <submittedName>
        <fullName evidence="1">TIGR04282 family arsenosugar biosynthesis glycosyltransferase</fullName>
    </submittedName>
</protein>
<dbReference type="Pfam" id="PF09837">
    <property type="entry name" value="DUF2064"/>
    <property type="match status" value="1"/>
</dbReference>
<dbReference type="Gene3D" id="3.90.550.10">
    <property type="entry name" value="Spore Coat Polysaccharide Biosynthesis Protein SpsA, Chain A"/>
    <property type="match status" value="1"/>
</dbReference>
<reference evidence="1" key="1">
    <citation type="submission" date="2020-10" db="EMBL/GenBank/DDBJ databases">
        <authorList>
            <person name="Castelo-Branco R."/>
            <person name="Eusebio N."/>
            <person name="Adriana R."/>
            <person name="Vieira A."/>
            <person name="Brugerolle De Fraissinette N."/>
            <person name="Rezende De Castro R."/>
            <person name="Schneider M.P."/>
            <person name="Vasconcelos V."/>
            <person name="Leao P.N."/>
        </authorList>
    </citation>
    <scope>NUCLEOTIDE SEQUENCE</scope>
    <source>
        <strain evidence="1">LEGE 07157</strain>
    </source>
</reference>
<accession>A0A8J7AXA1</accession>
<sequence length="205" mass="22398">MSETGQNCLIIFTRYPEPGKTKTRMIPALGAEGAAQLQRQMTERAIAQAKKIPSNCTVEVHFSGGSQPLMEAWLGSDWKYRAQSPGDLGERMRAAFAGAFAAGMKRVAIIGIDCPDLTATLMDKAFKQLKANELVLGKAQDGGYYLIGLQRSIPALFENVPWGTSQVLQKTVEIALGLGLEIGYLPVLSDVDYPEDLPIWEKYTS</sequence>
<evidence type="ECO:0000313" key="1">
    <source>
        <dbReference type="EMBL" id="MBE9115257.1"/>
    </source>
</evidence>
<dbReference type="EMBL" id="JADEWZ010000005">
    <property type="protein sequence ID" value="MBE9115257.1"/>
    <property type="molecule type" value="Genomic_DNA"/>
</dbReference>
<dbReference type="NCBIfam" id="TIGR04282">
    <property type="entry name" value="glyco_like_cofC"/>
    <property type="match status" value="1"/>
</dbReference>
<proteinExistence type="predicted"/>
<comment type="caution">
    <text evidence="1">The sequence shown here is derived from an EMBL/GenBank/DDBJ whole genome shotgun (WGS) entry which is preliminary data.</text>
</comment>
<dbReference type="InterPro" id="IPR029044">
    <property type="entry name" value="Nucleotide-diphossugar_trans"/>
</dbReference>